<evidence type="ECO:0000313" key="1">
    <source>
        <dbReference type="EMBL" id="KAF2561770.1"/>
    </source>
</evidence>
<dbReference type="AlphaFoldDB" id="A0A3N6SEF0"/>
<dbReference type="InterPro" id="IPR012340">
    <property type="entry name" value="NA-bd_OB-fold"/>
</dbReference>
<evidence type="ECO:0000313" key="2">
    <source>
        <dbReference type="EMBL" id="KAF2597935.1"/>
    </source>
</evidence>
<organism evidence="2 3">
    <name type="scientific">Brassica cretica</name>
    <name type="common">Mustard</name>
    <dbReference type="NCBI Taxonomy" id="69181"/>
    <lineage>
        <taxon>Eukaryota</taxon>
        <taxon>Viridiplantae</taxon>
        <taxon>Streptophyta</taxon>
        <taxon>Embryophyta</taxon>
        <taxon>Tracheophyta</taxon>
        <taxon>Spermatophyta</taxon>
        <taxon>Magnoliopsida</taxon>
        <taxon>eudicotyledons</taxon>
        <taxon>Gunneridae</taxon>
        <taxon>Pentapetalae</taxon>
        <taxon>rosids</taxon>
        <taxon>malvids</taxon>
        <taxon>Brassicales</taxon>
        <taxon>Brassicaceae</taxon>
        <taxon>Brassiceae</taxon>
        <taxon>Brassica</taxon>
    </lineage>
</organism>
<proteinExistence type="predicted"/>
<reference evidence="2" key="1">
    <citation type="submission" date="2019-12" db="EMBL/GenBank/DDBJ databases">
        <title>Genome sequencing and annotation of Brassica cretica.</title>
        <authorList>
            <person name="Studholme D.J."/>
            <person name="Sarris P.F."/>
        </authorList>
    </citation>
    <scope>NUCLEOTIDE SEQUENCE</scope>
    <source>
        <strain evidence="2">PFS-001/15</strain>
        <strain evidence="1">PFS-102/07</strain>
        <tissue evidence="2">Leaf</tissue>
    </source>
</reference>
<gene>
    <name evidence="2" type="ORF">F2Q68_00010117</name>
    <name evidence="1" type="ORF">F2Q70_00017169</name>
</gene>
<evidence type="ECO:0000313" key="3">
    <source>
        <dbReference type="Proteomes" id="UP000712281"/>
    </source>
</evidence>
<dbReference type="EMBL" id="QGKY02001250">
    <property type="protein sequence ID" value="KAF2561770.1"/>
    <property type="molecule type" value="Genomic_DNA"/>
</dbReference>
<dbReference type="SUPFAM" id="SSF50249">
    <property type="entry name" value="Nucleic acid-binding proteins"/>
    <property type="match status" value="1"/>
</dbReference>
<dbReference type="EMBL" id="QGKW02000717">
    <property type="protein sequence ID" value="KAF2597935.1"/>
    <property type="molecule type" value="Genomic_DNA"/>
</dbReference>
<sequence>MSIVARNVQHYIPVNLLEALSETRKICVKIINKWSLYNSRAGNSIELVPVDASKSFSLILGEILDGKYERNVLIGEINIFNAFSAKEILFDPATEHVDNFRNMHVSYGNSLDIRSECFSKSPRKTLSGILESTSFGKAVYCVTIKGVDTSKNWYYWARRTCNLKVQKWYYLVVRAHDDNDETRFLIFDQIAENLL</sequence>
<name>A0A3N6SEF0_BRACR</name>
<protein>
    <submittedName>
        <fullName evidence="2">Uncharacterized protein</fullName>
    </submittedName>
</protein>
<accession>A0A3N6SEF0</accession>
<comment type="caution">
    <text evidence="2">The sequence shown here is derived from an EMBL/GenBank/DDBJ whole genome shotgun (WGS) entry which is preliminary data.</text>
</comment>
<dbReference type="Proteomes" id="UP000712281">
    <property type="component" value="Unassembled WGS sequence"/>
</dbReference>